<dbReference type="PANTHER" id="PTHR47447:SF17">
    <property type="entry name" value="OS12G0638900 PROTEIN"/>
    <property type="match status" value="1"/>
</dbReference>
<feature type="repeat" description="PPR" evidence="2">
    <location>
        <begin position="226"/>
        <end position="260"/>
    </location>
</feature>
<dbReference type="InterPro" id="IPR002885">
    <property type="entry name" value="PPR_rpt"/>
</dbReference>
<dbReference type="Gene3D" id="1.25.40.10">
    <property type="entry name" value="Tetratricopeptide repeat domain"/>
    <property type="match status" value="4"/>
</dbReference>
<gene>
    <name evidence="3" type="ORF">SNAT2548_LOCUS4003</name>
</gene>
<keyword evidence="4" id="KW-1185">Reference proteome</keyword>
<dbReference type="PANTHER" id="PTHR47447">
    <property type="entry name" value="OS03G0856100 PROTEIN"/>
    <property type="match status" value="1"/>
</dbReference>
<proteinExistence type="predicted"/>
<evidence type="ECO:0000313" key="4">
    <source>
        <dbReference type="Proteomes" id="UP000604046"/>
    </source>
</evidence>
<evidence type="ECO:0000313" key="3">
    <source>
        <dbReference type="EMBL" id="CAE7033445.1"/>
    </source>
</evidence>
<sequence>MSLAAADRPTEGARKDPALLEFTKTLSAVARASRWRKALAALKGAGTALLEVDAFACSAVITACDRKSVWFGALQLFGYIGRQSLQADTPCLSAALGAVARSNLWEQAALIEQERKHRHLPASATAAGNLMFAYRGGHSQWTNALGLLADLPCQHVQADAFLANAALATCDGAEEAAQLLVSHIPSLRIQPDIVSFNSALSCCARGSHWRLGEELVAAAQSSQDLDDVSCNSLADAFDKASQWLRASQMLLRMQSRRLRPDRFTASSATSAASRAEAWESSVAMFGGVQGLGIQMDLGNFNVAVSAFGRGLGWKSALAALRACDSPDPVTWTAVLTALTGAGQWVLALALVTEAPCLKEDRLSWIAVLLCCARARQYEAMWALLRSLRARGLGPTARELEELLAACKDGWALSLAILAATQPQGGKAYSILMRQGPPWPFALEVLTEDKTAALTSDVVSLLLAEEKWKYALAALGQLSRSSVRLDVPSLNSIAHGLSGTSTKGSCWQLSLDMVAGMRARSLQPSAASLTSASAVSGCWASACLLLSALLAEGLRVDVVAGNVILGDLSTASRRSRWSQALSTLSSFEALGLRPDQVTFSAVNHAATLRMS</sequence>
<comment type="caution">
    <text evidence="3">The sequence shown here is derived from an EMBL/GenBank/DDBJ whole genome shotgun (WGS) entry which is preliminary data.</text>
</comment>
<reference evidence="3" key="1">
    <citation type="submission" date="2021-02" db="EMBL/GenBank/DDBJ databases">
        <authorList>
            <person name="Dougan E. K."/>
            <person name="Rhodes N."/>
            <person name="Thang M."/>
            <person name="Chan C."/>
        </authorList>
    </citation>
    <scope>NUCLEOTIDE SEQUENCE</scope>
</reference>
<dbReference type="OrthoDB" id="426838at2759"/>
<name>A0A812IHV5_9DINO</name>
<protein>
    <recommendedName>
        <fullName evidence="5">Pentatricopeptide repeat-containing protein, chloroplastic</fullName>
    </recommendedName>
</protein>
<dbReference type="AlphaFoldDB" id="A0A812IHV5"/>
<keyword evidence="1" id="KW-0677">Repeat</keyword>
<evidence type="ECO:0000256" key="1">
    <source>
        <dbReference type="ARBA" id="ARBA00022737"/>
    </source>
</evidence>
<accession>A0A812IHV5</accession>
<evidence type="ECO:0008006" key="5">
    <source>
        <dbReference type="Google" id="ProtNLM"/>
    </source>
</evidence>
<organism evidence="3 4">
    <name type="scientific">Symbiodinium natans</name>
    <dbReference type="NCBI Taxonomy" id="878477"/>
    <lineage>
        <taxon>Eukaryota</taxon>
        <taxon>Sar</taxon>
        <taxon>Alveolata</taxon>
        <taxon>Dinophyceae</taxon>
        <taxon>Suessiales</taxon>
        <taxon>Symbiodiniaceae</taxon>
        <taxon>Symbiodinium</taxon>
    </lineage>
</organism>
<feature type="repeat" description="PPR" evidence="2">
    <location>
        <begin position="360"/>
        <end position="394"/>
    </location>
</feature>
<dbReference type="EMBL" id="CAJNDS010000245">
    <property type="protein sequence ID" value="CAE7033445.1"/>
    <property type="molecule type" value="Genomic_DNA"/>
</dbReference>
<evidence type="ECO:0000256" key="2">
    <source>
        <dbReference type="PROSITE-ProRule" id="PRU00708"/>
    </source>
</evidence>
<dbReference type="Proteomes" id="UP000604046">
    <property type="component" value="Unassembled WGS sequence"/>
</dbReference>
<dbReference type="InterPro" id="IPR011990">
    <property type="entry name" value="TPR-like_helical_dom_sf"/>
</dbReference>
<dbReference type="PROSITE" id="PS51375">
    <property type="entry name" value="PPR"/>
    <property type="match status" value="2"/>
</dbReference>